<proteinExistence type="predicted"/>
<reference evidence="2" key="1">
    <citation type="submission" date="2016-05" db="EMBL/GenBank/DDBJ databases">
        <authorList>
            <person name="Li Y."/>
        </authorList>
    </citation>
    <scope>NUCLEOTIDE SEQUENCE [LARGE SCALE GENOMIC DNA]</scope>
    <source>
        <strain evidence="2">YIC4027</strain>
    </source>
</reference>
<evidence type="ECO:0000313" key="2">
    <source>
        <dbReference type="Proteomes" id="UP000094342"/>
    </source>
</evidence>
<name>A0A1E3V6C5_9HYPH</name>
<accession>A0A1E3V6C5</accession>
<dbReference type="EMBL" id="LYBW01000062">
    <property type="protein sequence ID" value="ODR89079.1"/>
    <property type="molecule type" value="Genomic_DNA"/>
</dbReference>
<dbReference type="STRING" id="1752398.A8M32_21730"/>
<keyword evidence="2" id="KW-1185">Reference proteome</keyword>
<gene>
    <name evidence="1" type="ORF">A8M32_21730</name>
</gene>
<dbReference type="Proteomes" id="UP000094342">
    <property type="component" value="Unassembled WGS sequence"/>
</dbReference>
<dbReference type="AlphaFoldDB" id="A0A1E3V6C5"/>
<organism evidence="1 2">
    <name type="scientific">Sinorhizobium alkalisoli</name>
    <dbReference type="NCBI Taxonomy" id="1752398"/>
    <lineage>
        <taxon>Bacteria</taxon>
        <taxon>Pseudomonadati</taxon>
        <taxon>Pseudomonadota</taxon>
        <taxon>Alphaproteobacteria</taxon>
        <taxon>Hyphomicrobiales</taxon>
        <taxon>Rhizobiaceae</taxon>
        <taxon>Sinorhizobium/Ensifer group</taxon>
        <taxon>Sinorhizobium</taxon>
    </lineage>
</organism>
<evidence type="ECO:0000313" key="1">
    <source>
        <dbReference type="EMBL" id="ODR89079.1"/>
    </source>
</evidence>
<protein>
    <submittedName>
        <fullName evidence="1">Uncharacterized protein</fullName>
    </submittedName>
</protein>
<comment type="caution">
    <text evidence="1">The sequence shown here is derived from an EMBL/GenBank/DDBJ whole genome shotgun (WGS) entry which is preliminary data.</text>
</comment>
<sequence>MAEMGVTIGAADFRSHHEMRAVDMFGDRIFVDRREIARPAAPGIELRVGPEEGPAATDAPVPCCLLLRNGSVKG</sequence>